<sequence>MPKTTRFVVKYKNSFYHSKFQRYWYNQQWYQQNGPVFLMLGGESAEDPYWLKDGTLEWTEMASQNGAFVFLLEHRYYGESRPTQDMSTSNLLYLSSAQAIEDMAAFIQGMKQKFPQLAAAPWVTFGGSYSGALAAWARVKHPELVAMAVGSSGPVQAEVDFVEYLEVVQNSISRDSDQCGSSVTTAFNLVASMLTTASGRKSLKTTFNLCEDLDITNAQQIETFWETVYSPYMEIVQYSGDNAVSFDRTFNSALQKELKDSGEI</sequence>
<dbReference type="GO" id="GO:0006508">
    <property type="term" value="P:proteolysis"/>
    <property type="evidence" value="ECO:0007669"/>
    <property type="project" value="UniProtKB-KW"/>
</dbReference>
<name>A0A0B1SLC7_OESDE</name>
<dbReference type="InterPro" id="IPR042269">
    <property type="entry name" value="Ser_carbopepase_S28_SKS"/>
</dbReference>
<dbReference type="EMBL" id="KN567303">
    <property type="protein sequence ID" value="KHJ84666.1"/>
    <property type="molecule type" value="Genomic_DNA"/>
</dbReference>
<dbReference type="GO" id="GO:0008239">
    <property type="term" value="F:dipeptidyl-peptidase activity"/>
    <property type="evidence" value="ECO:0007669"/>
    <property type="project" value="TreeGrafter"/>
</dbReference>
<evidence type="ECO:0000256" key="4">
    <source>
        <dbReference type="ARBA" id="ARBA00022801"/>
    </source>
</evidence>
<keyword evidence="2" id="KW-0645">Protease</keyword>
<evidence type="ECO:0000256" key="2">
    <source>
        <dbReference type="ARBA" id="ARBA00022670"/>
    </source>
</evidence>
<comment type="similarity">
    <text evidence="1">Belongs to the peptidase S28 family.</text>
</comment>
<dbReference type="OrthoDB" id="1735038at2759"/>
<dbReference type="InterPro" id="IPR008758">
    <property type="entry name" value="Peptidase_S28"/>
</dbReference>
<reference evidence="6 7" key="1">
    <citation type="submission" date="2014-03" db="EMBL/GenBank/DDBJ databases">
        <title>Draft genome of the hookworm Oesophagostomum dentatum.</title>
        <authorList>
            <person name="Mitreva M."/>
        </authorList>
    </citation>
    <scope>NUCLEOTIDE SEQUENCE [LARGE SCALE GENOMIC DNA]</scope>
    <source>
        <strain evidence="6 7">OD-Hann</strain>
    </source>
</reference>
<dbReference type="GO" id="GO:0004180">
    <property type="term" value="F:carboxypeptidase activity"/>
    <property type="evidence" value="ECO:0007669"/>
    <property type="project" value="UniProtKB-KW"/>
</dbReference>
<gene>
    <name evidence="6" type="ORF">OESDEN_15618</name>
</gene>
<evidence type="ECO:0000313" key="7">
    <source>
        <dbReference type="Proteomes" id="UP000053660"/>
    </source>
</evidence>
<dbReference type="Proteomes" id="UP000053660">
    <property type="component" value="Unassembled WGS sequence"/>
</dbReference>
<protein>
    <submittedName>
        <fullName evidence="6">Serine carboxypeptidase S28</fullName>
    </submittedName>
</protein>
<evidence type="ECO:0000256" key="3">
    <source>
        <dbReference type="ARBA" id="ARBA00022729"/>
    </source>
</evidence>
<organism evidence="6 7">
    <name type="scientific">Oesophagostomum dentatum</name>
    <name type="common">Nodular worm</name>
    <dbReference type="NCBI Taxonomy" id="61180"/>
    <lineage>
        <taxon>Eukaryota</taxon>
        <taxon>Metazoa</taxon>
        <taxon>Ecdysozoa</taxon>
        <taxon>Nematoda</taxon>
        <taxon>Chromadorea</taxon>
        <taxon>Rhabditida</taxon>
        <taxon>Rhabditina</taxon>
        <taxon>Rhabditomorpha</taxon>
        <taxon>Strongyloidea</taxon>
        <taxon>Strongylidae</taxon>
        <taxon>Oesophagostomum</taxon>
    </lineage>
</organism>
<dbReference type="PANTHER" id="PTHR11010:SF117">
    <property type="entry name" value="SERINE PROTEASE 16"/>
    <property type="match status" value="1"/>
</dbReference>
<dbReference type="GO" id="GO:0070008">
    <property type="term" value="F:serine-type exopeptidase activity"/>
    <property type="evidence" value="ECO:0007669"/>
    <property type="project" value="InterPro"/>
</dbReference>
<dbReference type="InterPro" id="IPR029058">
    <property type="entry name" value="AB_hydrolase_fold"/>
</dbReference>
<proteinExistence type="inferred from homology"/>
<keyword evidence="4" id="KW-0378">Hydrolase</keyword>
<accession>A0A0B1SLC7</accession>
<dbReference type="Pfam" id="PF05577">
    <property type="entry name" value="Peptidase_S28"/>
    <property type="match status" value="1"/>
</dbReference>
<keyword evidence="3" id="KW-0732">Signal</keyword>
<keyword evidence="7" id="KW-1185">Reference proteome</keyword>
<dbReference type="PANTHER" id="PTHR11010">
    <property type="entry name" value="PROTEASE S28 PRO-X CARBOXYPEPTIDASE-RELATED"/>
    <property type="match status" value="1"/>
</dbReference>
<dbReference type="AlphaFoldDB" id="A0A0B1SLC7"/>
<keyword evidence="5" id="KW-0325">Glycoprotein</keyword>
<keyword evidence="6" id="KW-0121">Carboxypeptidase</keyword>
<dbReference type="SUPFAM" id="SSF53474">
    <property type="entry name" value="alpha/beta-Hydrolases"/>
    <property type="match status" value="1"/>
</dbReference>
<dbReference type="Gene3D" id="3.40.50.1820">
    <property type="entry name" value="alpha/beta hydrolase"/>
    <property type="match status" value="1"/>
</dbReference>
<dbReference type="Gene3D" id="1.20.120.980">
    <property type="entry name" value="Serine carboxypeptidase S28, SKS domain"/>
    <property type="match status" value="1"/>
</dbReference>
<evidence type="ECO:0000256" key="1">
    <source>
        <dbReference type="ARBA" id="ARBA00011079"/>
    </source>
</evidence>
<evidence type="ECO:0000313" key="6">
    <source>
        <dbReference type="EMBL" id="KHJ84666.1"/>
    </source>
</evidence>
<evidence type="ECO:0000256" key="5">
    <source>
        <dbReference type="ARBA" id="ARBA00023180"/>
    </source>
</evidence>